<proteinExistence type="predicted"/>
<protein>
    <submittedName>
        <fullName evidence="1">Uncharacterized protein</fullName>
    </submittedName>
</protein>
<organism evidence="1">
    <name type="scientific">Anguilla anguilla</name>
    <name type="common">European freshwater eel</name>
    <name type="synonym">Muraena anguilla</name>
    <dbReference type="NCBI Taxonomy" id="7936"/>
    <lineage>
        <taxon>Eukaryota</taxon>
        <taxon>Metazoa</taxon>
        <taxon>Chordata</taxon>
        <taxon>Craniata</taxon>
        <taxon>Vertebrata</taxon>
        <taxon>Euteleostomi</taxon>
        <taxon>Actinopterygii</taxon>
        <taxon>Neopterygii</taxon>
        <taxon>Teleostei</taxon>
        <taxon>Anguilliformes</taxon>
        <taxon>Anguillidae</taxon>
        <taxon>Anguilla</taxon>
    </lineage>
</organism>
<dbReference type="AlphaFoldDB" id="A0A0E9WSS2"/>
<reference evidence="1" key="1">
    <citation type="submission" date="2014-11" db="EMBL/GenBank/DDBJ databases">
        <authorList>
            <person name="Amaro Gonzalez C."/>
        </authorList>
    </citation>
    <scope>NUCLEOTIDE SEQUENCE</scope>
</reference>
<name>A0A0E9WSS2_ANGAN</name>
<evidence type="ECO:0000313" key="1">
    <source>
        <dbReference type="EMBL" id="JAH93474.1"/>
    </source>
</evidence>
<reference evidence="1" key="2">
    <citation type="journal article" date="2015" name="Fish Shellfish Immunol.">
        <title>Early steps in the European eel (Anguilla anguilla)-Vibrio vulnificus interaction in the gills: Role of the RtxA13 toxin.</title>
        <authorList>
            <person name="Callol A."/>
            <person name="Pajuelo D."/>
            <person name="Ebbesson L."/>
            <person name="Teles M."/>
            <person name="MacKenzie S."/>
            <person name="Amaro C."/>
        </authorList>
    </citation>
    <scope>NUCLEOTIDE SEQUENCE</scope>
</reference>
<sequence length="54" mass="6183">MRLLMAPLALQIHTAVYPHKRVLLISNSIKGQVNHNFGIMTFKPSFRSLFVTMI</sequence>
<accession>A0A0E9WSS2</accession>
<dbReference type="EMBL" id="GBXM01015103">
    <property type="protein sequence ID" value="JAH93474.1"/>
    <property type="molecule type" value="Transcribed_RNA"/>
</dbReference>